<dbReference type="EMBL" id="HE576753">
    <property type="protein sequence ID" value="CCC68542.1"/>
    <property type="molecule type" value="Genomic_DNA"/>
</dbReference>
<evidence type="ECO:0000256" key="8">
    <source>
        <dbReference type="ARBA" id="ARBA00048679"/>
    </source>
</evidence>
<sequence length="1186" mass="132822">MNDNTQEVEELDIPLTIQQEIDLSMSDTSSSKQTPTDASIHSVHNGTHSNSFKNPIGYDDDNTKSHLLRVSSVPDNVDKASIASSSAESLNILLEKQRVRQLNHPLHQEHISSPASTLIYNNSNRTAPFNTFNNKFATLDEKLGRTSTKVKETNRISLTYDPISKRKVLNTYEIIKELGHGQHGKVKLAKDLLTSQLVAIKIVDRHEKLRLTNFFKFNKRKQQNDDRIKREIAIMKKLHHKHVVKLIEVLDDLKSRKIYLVLEYCAQGEIKWCPKDCLETEAKGPPLLSFQSAREIIRGVILGLEYLHYQGIIHRDIKPANLLVDEEGTVKISDFGVSLASRSSGNSTANSSSVLGGTPRNLSRSSTESMNTTNNNDDESIDEVELAKTAGTPAFFAPEICLGEEAFDKFSLRKNEMFKGSCISFMIDIWALGITFYCLLFGMLPFISDFELELFEKIVGEPLTFPSYEELQANRVSNVCSIEEYEAAKNVLQRLLEKNPSKRCSILELKYHPFICWDFDHFAELNEDLITSKLKEKEIFQANQVDSLEQISVTQHELKNAVSGVGKKIKESILKSISLKQKNNHTAADSNSSSVLGMGKFPTDNSDLSVIVSEGSIMNNINGIDQQYTGPNNESTTDTFTPSNNYTYMKHINDHTNQSNNASNNFNDLNDQNYKKNSINDLSHNELQNVENENGSNAVVNLPINSSFASLDSFYIDNFALSKMGINSDYSQFESPRNDQSNRSIQNGSIHSLHSIDRSSSNLNFYNTGMPSTRNDRLSQRNISRKSPSFPISQHSFSRPSSSNVSDAQKSPNLNSNLQTRSSRQNVSTKTKSRRSLTSLNSPSPGTPSSSRWRLYDHPPSSQNPSASPTKLPSSKFYQGKSHDSKKIMSNRKESQSRSFRVKKGNFFNHFNGQDEETSHSESDIDDDTSNRTRSVSDTNESSSYYSDNSSTPESLPFEFGLDSENGSVISMHDLPRISEGHGFLDVHPVHLSDHEEADESSNTSEGELFLNLGKKGHVRRQESSHCVNNDSTSTITPTSHGIMDSTGETLFKKSYNPVTSGGTLFIPQTSPQPTLSLQTEKDKSMNRDHNTSPLRNEQTYSGEKLDSKSLLKTFLRSTKDTFSNGGPRRGSIPYIKPPLEDSKTDEPSNQERTGRSSLRHDSNVDDSNRMRSHSVPVDENVQNKG</sequence>
<dbReference type="STRING" id="1064592.G0VAL6"/>
<feature type="compositionally biased region" description="Polar residues" evidence="10">
    <location>
        <begin position="24"/>
        <end position="53"/>
    </location>
</feature>
<feature type="transmembrane region" description="Helical" evidence="11">
    <location>
        <begin position="422"/>
        <end position="447"/>
    </location>
</feature>
<dbReference type="CDD" id="cd14008">
    <property type="entry name" value="STKc_LKB1_CaMKK"/>
    <property type="match status" value="1"/>
</dbReference>
<feature type="compositionally biased region" description="Polar residues" evidence="10">
    <location>
        <begin position="860"/>
        <end position="877"/>
    </location>
</feature>
<accession>G0VAL6</accession>
<feature type="compositionally biased region" description="Basic and acidic residues" evidence="10">
    <location>
        <begin position="1153"/>
        <end position="1170"/>
    </location>
</feature>
<evidence type="ECO:0000256" key="3">
    <source>
        <dbReference type="ARBA" id="ARBA00022679"/>
    </source>
</evidence>
<feature type="region of interest" description="Disordered" evidence="10">
    <location>
        <begin position="1119"/>
        <end position="1186"/>
    </location>
</feature>
<evidence type="ECO:0000256" key="9">
    <source>
        <dbReference type="PROSITE-ProRule" id="PRU10141"/>
    </source>
</evidence>
<dbReference type="SUPFAM" id="SSF56112">
    <property type="entry name" value="Protein kinase-like (PK-like)"/>
    <property type="match status" value="1"/>
</dbReference>
<comment type="catalytic activity">
    <reaction evidence="8">
        <text>L-seryl-[protein] + ATP = O-phospho-L-seryl-[protein] + ADP + H(+)</text>
        <dbReference type="Rhea" id="RHEA:17989"/>
        <dbReference type="Rhea" id="RHEA-COMP:9863"/>
        <dbReference type="Rhea" id="RHEA-COMP:11604"/>
        <dbReference type="ChEBI" id="CHEBI:15378"/>
        <dbReference type="ChEBI" id="CHEBI:29999"/>
        <dbReference type="ChEBI" id="CHEBI:30616"/>
        <dbReference type="ChEBI" id="CHEBI:83421"/>
        <dbReference type="ChEBI" id="CHEBI:456216"/>
        <dbReference type="EC" id="2.7.11.1"/>
    </reaction>
</comment>
<name>G0VAL6_NAUCA</name>
<feature type="compositionally biased region" description="Low complexity" evidence="10">
    <location>
        <begin position="340"/>
        <end position="353"/>
    </location>
</feature>
<reference evidence="13 14" key="1">
    <citation type="journal article" date="2011" name="Proc. Natl. Acad. Sci. U.S.A.">
        <title>Evolutionary erosion of yeast sex chromosomes by mating-type switching accidents.</title>
        <authorList>
            <person name="Gordon J.L."/>
            <person name="Armisen D."/>
            <person name="Proux-Wera E."/>
            <person name="Oheigeartaigh S.S."/>
            <person name="Byrne K.P."/>
            <person name="Wolfe K.H."/>
        </authorList>
    </citation>
    <scope>NUCLEOTIDE SEQUENCE [LARGE SCALE GENOMIC DNA]</scope>
    <source>
        <strain evidence="14">ATCC 76901 / BCRC 22586 / CBS 4309 / NBRC 1992 / NRRL Y-12630</strain>
    </source>
</reference>
<reference key="2">
    <citation type="submission" date="2011-08" db="EMBL/GenBank/DDBJ databases">
        <title>Genome sequence of Naumovozyma castellii.</title>
        <authorList>
            <person name="Gordon J.L."/>
            <person name="Armisen D."/>
            <person name="Proux-Wera E."/>
            <person name="OhEigeartaigh S.S."/>
            <person name="Byrne K.P."/>
            <person name="Wolfe K.H."/>
        </authorList>
    </citation>
    <scope>NUCLEOTIDE SEQUENCE</scope>
    <source>
        <strain>Type strain:CBS 4309</strain>
    </source>
</reference>
<dbReference type="eggNOG" id="KOG0585">
    <property type="taxonomic scope" value="Eukaryota"/>
</dbReference>
<feature type="region of interest" description="Disordered" evidence="10">
    <location>
        <begin position="24"/>
        <end position="57"/>
    </location>
</feature>
<feature type="compositionally biased region" description="Low complexity" evidence="10">
    <location>
        <begin position="365"/>
        <end position="375"/>
    </location>
</feature>
<dbReference type="GO" id="GO:1900180">
    <property type="term" value="P:regulation of protein localization to nucleus"/>
    <property type="evidence" value="ECO:0007669"/>
    <property type="project" value="EnsemblFungi"/>
</dbReference>
<dbReference type="GO" id="GO:0090329">
    <property type="term" value="P:regulation of DNA-templated DNA replication"/>
    <property type="evidence" value="ECO:0007669"/>
    <property type="project" value="EnsemblFungi"/>
</dbReference>
<dbReference type="PROSITE" id="PS00108">
    <property type="entry name" value="PROTEIN_KINASE_ST"/>
    <property type="match status" value="1"/>
</dbReference>
<dbReference type="InterPro" id="IPR008271">
    <property type="entry name" value="Ser/Thr_kinase_AS"/>
</dbReference>
<keyword evidence="14" id="KW-1185">Reference proteome</keyword>
<protein>
    <recommendedName>
        <fullName evidence="1">non-specific serine/threonine protein kinase</fullName>
        <ecNumber evidence="1">2.7.11.1</ecNumber>
    </recommendedName>
</protein>
<evidence type="ECO:0000256" key="4">
    <source>
        <dbReference type="ARBA" id="ARBA00022741"/>
    </source>
</evidence>
<keyword evidence="11" id="KW-1133">Transmembrane helix</keyword>
<dbReference type="PANTHER" id="PTHR43895">
    <property type="entry name" value="CALCIUM/CALMODULIN-DEPENDENT PROTEIN KINASE KINASE-RELATED"/>
    <property type="match status" value="1"/>
</dbReference>
<feature type="compositionally biased region" description="Polar residues" evidence="10">
    <location>
        <begin position="1025"/>
        <end position="1040"/>
    </location>
</feature>
<evidence type="ECO:0000256" key="6">
    <source>
        <dbReference type="ARBA" id="ARBA00022840"/>
    </source>
</evidence>
<dbReference type="GeneID" id="96902100"/>
<feature type="compositionally biased region" description="Polar residues" evidence="10">
    <location>
        <begin position="841"/>
        <end position="852"/>
    </location>
</feature>
<feature type="compositionally biased region" description="Low complexity" evidence="10">
    <location>
        <begin position="936"/>
        <end position="955"/>
    </location>
</feature>
<feature type="compositionally biased region" description="Polar residues" evidence="10">
    <location>
        <begin position="1092"/>
        <end position="1102"/>
    </location>
</feature>
<dbReference type="FunFam" id="3.30.200.20:FF:000206">
    <property type="entry name" value="Serine/threonine-protein kinase Ssp1"/>
    <property type="match status" value="1"/>
</dbReference>
<feature type="region of interest" description="Disordered" evidence="10">
    <location>
        <begin position="764"/>
        <end position="960"/>
    </location>
</feature>
<dbReference type="GO" id="GO:0005524">
    <property type="term" value="F:ATP binding"/>
    <property type="evidence" value="ECO:0007669"/>
    <property type="project" value="UniProtKB-UniRule"/>
</dbReference>
<keyword evidence="11" id="KW-0812">Transmembrane</keyword>
<feature type="region of interest" description="Disordered" evidence="10">
    <location>
        <begin position="340"/>
        <end position="378"/>
    </location>
</feature>
<dbReference type="RefSeq" id="XP_003674914.1">
    <property type="nucleotide sequence ID" value="XM_003674866.1"/>
</dbReference>
<evidence type="ECO:0000256" key="5">
    <source>
        <dbReference type="ARBA" id="ARBA00022777"/>
    </source>
</evidence>
<dbReference type="AlphaFoldDB" id="G0VAL6"/>
<dbReference type="InParanoid" id="G0VAL6"/>
<evidence type="ECO:0000313" key="13">
    <source>
        <dbReference type="EMBL" id="CCC68542.1"/>
    </source>
</evidence>
<dbReference type="Pfam" id="PF00069">
    <property type="entry name" value="Pkinase"/>
    <property type="match status" value="1"/>
</dbReference>
<feature type="domain" description="Protein kinase" evidence="12">
    <location>
        <begin position="172"/>
        <end position="515"/>
    </location>
</feature>
<comment type="catalytic activity">
    <reaction evidence="7">
        <text>L-threonyl-[protein] + ATP = O-phospho-L-threonyl-[protein] + ADP + H(+)</text>
        <dbReference type="Rhea" id="RHEA:46608"/>
        <dbReference type="Rhea" id="RHEA-COMP:11060"/>
        <dbReference type="Rhea" id="RHEA-COMP:11605"/>
        <dbReference type="ChEBI" id="CHEBI:15378"/>
        <dbReference type="ChEBI" id="CHEBI:30013"/>
        <dbReference type="ChEBI" id="CHEBI:30616"/>
        <dbReference type="ChEBI" id="CHEBI:61977"/>
        <dbReference type="ChEBI" id="CHEBI:456216"/>
        <dbReference type="EC" id="2.7.11.1"/>
    </reaction>
</comment>
<proteinExistence type="predicted"/>
<dbReference type="GO" id="GO:2000220">
    <property type="term" value="P:regulation of pseudohyphal growth"/>
    <property type="evidence" value="ECO:0007669"/>
    <property type="project" value="EnsemblFungi"/>
</dbReference>
<keyword evidence="2" id="KW-0723">Serine/threonine-protein kinase</keyword>
<feature type="compositionally biased region" description="Basic and acidic residues" evidence="10">
    <location>
        <begin position="881"/>
        <end position="896"/>
    </location>
</feature>
<dbReference type="PANTHER" id="PTHR43895:SF152">
    <property type="entry name" value="SERINE_THREONINE-PROTEIN KINASE TOS3"/>
    <property type="match status" value="1"/>
</dbReference>
<keyword evidence="6 9" id="KW-0067">ATP-binding</keyword>
<dbReference type="Proteomes" id="UP000001640">
    <property type="component" value="Chromosome 2"/>
</dbReference>
<feature type="region of interest" description="Disordered" evidence="10">
    <location>
        <begin position="1063"/>
        <end position="1106"/>
    </location>
</feature>
<keyword evidence="3" id="KW-0808">Transferase</keyword>
<dbReference type="GO" id="GO:0005737">
    <property type="term" value="C:cytoplasm"/>
    <property type="evidence" value="ECO:0007669"/>
    <property type="project" value="EnsemblFungi"/>
</dbReference>
<dbReference type="Gene3D" id="3.30.200.20">
    <property type="entry name" value="Phosphorylase Kinase, domain 1"/>
    <property type="match status" value="1"/>
</dbReference>
<evidence type="ECO:0000256" key="2">
    <source>
        <dbReference type="ARBA" id="ARBA00022527"/>
    </source>
</evidence>
<dbReference type="InterPro" id="IPR017441">
    <property type="entry name" value="Protein_kinase_ATP_BS"/>
</dbReference>
<dbReference type="EC" id="2.7.11.1" evidence="1"/>
<feature type="compositionally biased region" description="Polar residues" evidence="10">
    <location>
        <begin position="764"/>
        <end position="773"/>
    </location>
</feature>
<evidence type="ECO:0000259" key="12">
    <source>
        <dbReference type="PROSITE" id="PS50011"/>
    </source>
</evidence>
<feature type="region of interest" description="Disordered" evidence="10">
    <location>
        <begin position="1020"/>
        <end position="1044"/>
    </location>
</feature>
<keyword evidence="5" id="KW-0418">Kinase</keyword>
<gene>
    <name evidence="13" type="primary">NCAS0B04580</name>
    <name evidence="13" type="ordered locus">NCAS_0B04580</name>
</gene>
<feature type="binding site" evidence="9">
    <location>
        <position position="201"/>
    </location>
    <ligand>
        <name>ATP</name>
        <dbReference type="ChEBI" id="CHEBI:30616"/>
    </ligand>
</feature>
<keyword evidence="4 9" id="KW-0547">Nucleotide-binding</keyword>
<dbReference type="InterPro" id="IPR011009">
    <property type="entry name" value="Kinase-like_dom_sf"/>
</dbReference>
<dbReference type="PROSITE" id="PS50011">
    <property type="entry name" value="PROTEIN_KINASE_DOM"/>
    <property type="match status" value="1"/>
</dbReference>
<dbReference type="PROSITE" id="PS00107">
    <property type="entry name" value="PROTEIN_KINASE_ATP"/>
    <property type="match status" value="1"/>
</dbReference>
<dbReference type="GO" id="GO:0004674">
    <property type="term" value="F:protein serine/threonine kinase activity"/>
    <property type="evidence" value="ECO:0007669"/>
    <property type="project" value="UniProtKB-KW"/>
</dbReference>
<keyword evidence="11" id="KW-0472">Membrane</keyword>
<evidence type="ECO:0000256" key="7">
    <source>
        <dbReference type="ARBA" id="ARBA00047899"/>
    </source>
</evidence>
<evidence type="ECO:0000313" key="14">
    <source>
        <dbReference type="Proteomes" id="UP000001640"/>
    </source>
</evidence>
<dbReference type="KEGG" id="ncs:NCAS_0B04580"/>
<dbReference type="SMART" id="SM00220">
    <property type="entry name" value="S_TKc"/>
    <property type="match status" value="1"/>
</dbReference>
<dbReference type="InterPro" id="IPR000719">
    <property type="entry name" value="Prot_kinase_dom"/>
</dbReference>
<feature type="compositionally biased region" description="Polar residues" evidence="10">
    <location>
        <begin position="780"/>
        <end position="827"/>
    </location>
</feature>
<feature type="compositionally biased region" description="Basic and acidic residues" evidence="10">
    <location>
        <begin position="1080"/>
        <end position="1091"/>
    </location>
</feature>
<dbReference type="GO" id="GO:0005979">
    <property type="term" value="P:regulation of glycogen biosynthetic process"/>
    <property type="evidence" value="ECO:0007669"/>
    <property type="project" value="EnsemblFungi"/>
</dbReference>
<dbReference type="OrthoDB" id="68483at2759"/>
<dbReference type="GO" id="GO:0042149">
    <property type="term" value="P:cellular response to glucose starvation"/>
    <property type="evidence" value="ECO:0007669"/>
    <property type="project" value="EnsemblFungi"/>
</dbReference>
<dbReference type="OMA" id="CISFMID"/>
<dbReference type="FunCoup" id="G0VAL6">
    <property type="interactions" value="238"/>
</dbReference>
<feature type="compositionally biased region" description="Polar residues" evidence="10">
    <location>
        <begin position="1063"/>
        <end position="1079"/>
    </location>
</feature>
<evidence type="ECO:0000256" key="1">
    <source>
        <dbReference type="ARBA" id="ARBA00012513"/>
    </source>
</evidence>
<dbReference type="HOGENOM" id="CLU_003784_0_0_1"/>
<dbReference type="GO" id="GO:0007165">
    <property type="term" value="P:signal transduction"/>
    <property type="evidence" value="ECO:0007669"/>
    <property type="project" value="TreeGrafter"/>
</dbReference>
<evidence type="ECO:0000256" key="11">
    <source>
        <dbReference type="SAM" id="Phobius"/>
    </source>
</evidence>
<dbReference type="Gene3D" id="1.10.510.10">
    <property type="entry name" value="Transferase(Phosphotransferase) domain 1"/>
    <property type="match status" value="1"/>
</dbReference>
<organism evidence="13 14">
    <name type="scientific">Naumovozyma castellii</name>
    <name type="common">Yeast</name>
    <name type="synonym">Saccharomyces castellii</name>
    <dbReference type="NCBI Taxonomy" id="27288"/>
    <lineage>
        <taxon>Eukaryota</taxon>
        <taxon>Fungi</taxon>
        <taxon>Dikarya</taxon>
        <taxon>Ascomycota</taxon>
        <taxon>Saccharomycotina</taxon>
        <taxon>Saccharomycetes</taxon>
        <taxon>Saccharomycetales</taxon>
        <taxon>Saccharomycetaceae</taxon>
        <taxon>Naumovozyma</taxon>
    </lineage>
</organism>
<evidence type="ECO:0000256" key="10">
    <source>
        <dbReference type="SAM" id="MobiDB-lite"/>
    </source>
</evidence>